<gene>
    <name evidence="7" type="ORF">EV380_2703</name>
</gene>
<keyword evidence="8" id="KW-1185">Reference proteome</keyword>
<dbReference type="OrthoDB" id="9342495at2"/>
<feature type="transmembrane region" description="Helical" evidence="6">
    <location>
        <begin position="277"/>
        <end position="298"/>
    </location>
</feature>
<evidence type="ECO:0000313" key="8">
    <source>
        <dbReference type="Proteomes" id="UP000292685"/>
    </source>
</evidence>
<protein>
    <submittedName>
        <fullName evidence="7">Putative ion transporter superfamily protein YfcC</fullName>
    </submittedName>
</protein>
<evidence type="ECO:0000256" key="3">
    <source>
        <dbReference type="ARBA" id="ARBA00022692"/>
    </source>
</evidence>
<keyword evidence="4 6" id="KW-1133">Transmembrane helix</keyword>
<dbReference type="InterPro" id="IPR051679">
    <property type="entry name" value="DASS-Related_Transporters"/>
</dbReference>
<dbReference type="PANTHER" id="PTHR43652">
    <property type="entry name" value="BASIC AMINO ACID ANTIPORTER YFCC-RELATED"/>
    <property type="match status" value="1"/>
</dbReference>
<reference evidence="7 8" key="1">
    <citation type="submission" date="2019-02" db="EMBL/GenBank/DDBJ databases">
        <title>Sequencing the genomes of 1000 actinobacteria strains.</title>
        <authorList>
            <person name="Klenk H.-P."/>
        </authorList>
    </citation>
    <scope>NUCLEOTIDE SEQUENCE [LARGE SCALE GENOMIC DNA]</scope>
    <source>
        <strain evidence="7 8">DSM 17364</strain>
    </source>
</reference>
<comment type="subcellular location">
    <subcellularLocation>
        <location evidence="1">Cell membrane</location>
        <topology evidence="1">Multi-pass membrane protein</topology>
    </subcellularLocation>
</comment>
<feature type="transmembrane region" description="Helical" evidence="6">
    <location>
        <begin position="212"/>
        <end position="234"/>
    </location>
</feature>
<feature type="transmembrane region" description="Helical" evidence="6">
    <location>
        <begin position="88"/>
        <end position="109"/>
    </location>
</feature>
<feature type="transmembrane region" description="Helical" evidence="6">
    <location>
        <begin position="460"/>
        <end position="480"/>
    </location>
</feature>
<evidence type="ECO:0000313" key="7">
    <source>
        <dbReference type="EMBL" id="RZU63094.1"/>
    </source>
</evidence>
<feature type="transmembrane region" description="Helical" evidence="6">
    <location>
        <begin position="373"/>
        <end position="393"/>
    </location>
</feature>
<feature type="transmembrane region" description="Helical" evidence="6">
    <location>
        <begin position="28"/>
        <end position="46"/>
    </location>
</feature>
<sequence>MNSRTDKSTREQGDVAAKRRWRFGVPHIYIILFSFIALGALATYLVPGGSYERIDGPDGRTTIDPESFQFIASQPTTLVDFMLAIPRGMVSAAEVVIFTLMIGGLFGVLKATGLVEHAVEALSKRFSNRGPVLIAVLMGTFSLVATLIGTQELALVYVPVILPLIIALKYDSIVAAAIALCATTAGFTSGILNPINTGLGQKLAGVPLWSGFGLRAVIFVVTVTIAIVFVIRYANKVRRDQTLSLMHGSPAEMEKRRDYTEASRDEPSHKMTKRQRAAAVVALGFFAVLVFGVLKLGWFMMEMAGLFILVGAIVGVISGLRGAELAEAFNDGFRAVLVGALIAGIARGVAVVLEDGQILDTIVYALGEAVGGLPAALAAVGMFVGQMGLNFIIPSGSGQALVTMPIMAPLADILGVTRQTAVLAYQLGDGFGNILFPTSGYFMATLAIAGVPWQKWVKFFIPLFLIWFVIALIFLVFAQVTGWS</sequence>
<dbReference type="Proteomes" id="UP000292685">
    <property type="component" value="Unassembled WGS sequence"/>
</dbReference>
<dbReference type="EMBL" id="SHLA01000001">
    <property type="protein sequence ID" value="RZU63094.1"/>
    <property type="molecule type" value="Genomic_DNA"/>
</dbReference>
<evidence type="ECO:0000256" key="5">
    <source>
        <dbReference type="ARBA" id="ARBA00023136"/>
    </source>
</evidence>
<evidence type="ECO:0000256" key="4">
    <source>
        <dbReference type="ARBA" id="ARBA00022989"/>
    </source>
</evidence>
<comment type="caution">
    <text evidence="7">The sequence shown here is derived from an EMBL/GenBank/DDBJ whole genome shotgun (WGS) entry which is preliminary data.</text>
</comment>
<feature type="transmembrane region" description="Helical" evidence="6">
    <location>
        <begin position="154"/>
        <end position="170"/>
    </location>
</feature>
<dbReference type="InterPro" id="IPR018385">
    <property type="entry name" value="C4_dicarb_anaerob_car-like"/>
</dbReference>
<evidence type="ECO:0000256" key="1">
    <source>
        <dbReference type="ARBA" id="ARBA00004651"/>
    </source>
</evidence>
<keyword evidence="2" id="KW-1003">Cell membrane</keyword>
<dbReference type="RefSeq" id="WP_130451567.1">
    <property type="nucleotide sequence ID" value="NZ_SHLA01000001.1"/>
</dbReference>
<organism evidence="7 8">
    <name type="scientific">Zhihengliuella halotolerans</name>
    <dbReference type="NCBI Taxonomy" id="370736"/>
    <lineage>
        <taxon>Bacteria</taxon>
        <taxon>Bacillati</taxon>
        <taxon>Actinomycetota</taxon>
        <taxon>Actinomycetes</taxon>
        <taxon>Micrococcales</taxon>
        <taxon>Micrococcaceae</taxon>
        <taxon>Zhihengliuella</taxon>
    </lineage>
</organism>
<evidence type="ECO:0000256" key="6">
    <source>
        <dbReference type="SAM" id="Phobius"/>
    </source>
</evidence>
<evidence type="ECO:0000256" key="2">
    <source>
        <dbReference type="ARBA" id="ARBA00022475"/>
    </source>
</evidence>
<name>A0A4Q8AFS4_9MICC</name>
<keyword evidence="5 6" id="KW-0472">Membrane</keyword>
<dbReference type="Pfam" id="PF03606">
    <property type="entry name" value="DcuC"/>
    <property type="match status" value="1"/>
</dbReference>
<proteinExistence type="predicted"/>
<feature type="transmembrane region" description="Helical" evidence="6">
    <location>
        <begin position="434"/>
        <end position="453"/>
    </location>
</feature>
<dbReference type="PANTHER" id="PTHR43652:SF2">
    <property type="entry name" value="BASIC AMINO ACID ANTIPORTER YFCC-RELATED"/>
    <property type="match status" value="1"/>
</dbReference>
<feature type="transmembrane region" description="Helical" evidence="6">
    <location>
        <begin position="304"/>
        <end position="323"/>
    </location>
</feature>
<keyword evidence="3 6" id="KW-0812">Transmembrane</keyword>
<feature type="transmembrane region" description="Helical" evidence="6">
    <location>
        <begin position="130"/>
        <end position="148"/>
    </location>
</feature>
<feature type="transmembrane region" description="Helical" evidence="6">
    <location>
        <begin position="175"/>
        <end position="192"/>
    </location>
</feature>
<dbReference type="GO" id="GO:0005886">
    <property type="term" value="C:plasma membrane"/>
    <property type="evidence" value="ECO:0007669"/>
    <property type="project" value="UniProtKB-SubCell"/>
</dbReference>
<feature type="transmembrane region" description="Helical" evidence="6">
    <location>
        <begin position="335"/>
        <end position="353"/>
    </location>
</feature>
<dbReference type="AlphaFoldDB" id="A0A4Q8AFS4"/>
<accession>A0A4Q8AFS4</accession>